<dbReference type="InterPro" id="IPR038377">
    <property type="entry name" value="Na/Glc_symporter_sf"/>
</dbReference>
<dbReference type="EMBL" id="UINC01016814">
    <property type="protein sequence ID" value="SVA69726.1"/>
    <property type="molecule type" value="Genomic_DNA"/>
</dbReference>
<evidence type="ECO:0008006" key="14">
    <source>
        <dbReference type="Google" id="ProtNLM"/>
    </source>
</evidence>
<evidence type="ECO:0000256" key="1">
    <source>
        <dbReference type="ARBA" id="ARBA00004651"/>
    </source>
</evidence>
<feature type="transmembrane region" description="Helical" evidence="12">
    <location>
        <begin position="475"/>
        <end position="494"/>
    </location>
</feature>
<evidence type="ECO:0000256" key="3">
    <source>
        <dbReference type="ARBA" id="ARBA00022448"/>
    </source>
</evidence>
<feature type="transmembrane region" description="Helical" evidence="12">
    <location>
        <begin position="299"/>
        <end position="319"/>
    </location>
</feature>
<protein>
    <recommendedName>
        <fullName evidence="14">Sodium:solute symporter family protein</fullName>
    </recommendedName>
</protein>
<keyword evidence="11" id="KW-0739">Sodium transport</keyword>
<dbReference type="PANTHER" id="PTHR48086">
    <property type="entry name" value="SODIUM/PROLINE SYMPORTER-RELATED"/>
    <property type="match status" value="1"/>
</dbReference>
<dbReference type="GO" id="GO:0015293">
    <property type="term" value="F:symporter activity"/>
    <property type="evidence" value="ECO:0007669"/>
    <property type="project" value="UniProtKB-KW"/>
</dbReference>
<feature type="transmembrane region" description="Helical" evidence="12">
    <location>
        <begin position="369"/>
        <end position="400"/>
    </location>
</feature>
<feature type="transmembrane region" description="Helical" evidence="12">
    <location>
        <begin position="514"/>
        <end position="534"/>
    </location>
</feature>
<keyword evidence="5 12" id="KW-0812">Transmembrane</keyword>
<dbReference type="InterPro" id="IPR001734">
    <property type="entry name" value="Na/solute_symporter"/>
</dbReference>
<feature type="transmembrane region" description="Helical" evidence="12">
    <location>
        <begin position="421"/>
        <end position="439"/>
    </location>
</feature>
<dbReference type="AlphaFoldDB" id="A0A381XY37"/>
<dbReference type="GO" id="GO:0005886">
    <property type="term" value="C:plasma membrane"/>
    <property type="evidence" value="ECO:0007669"/>
    <property type="project" value="UniProtKB-SubCell"/>
</dbReference>
<keyword evidence="10 12" id="KW-0472">Membrane</keyword>
<keyword evidence="7 12" id="KW-1133">Transmembrane helix</keyword>
<evidence type="ECO:0000256" key="2">
    <source>
        <dbReference type="ARBA" id="ARBA00006434"/>
    </source>
</evidence>
<name>A0A381XY37_9ZZZZ</name>
<feature type="non-terminal residue" evidence="13">
    <location>
        <position position="553"/>
    </location>
</feature>
<dbReference type="Pfam" id="PF00474">
    <property type="entry name" value="SSF"/>
    <property type="match status" value="1"/>
</dbReference>
<evidence type="ECO:0000313" key="13">
    <source>
        <dbReference type="EMBL" id="SVA69726.1"/>
    </source>
</evidence>
<keyword evidence="4" id="KW-1003">Cell membrane</keyword>
<feature type="transmembrane region" description="Helical" evidence="12">
    <location>
        <begin position="6"/>
        <end position="24"/>
    </location>
</feature>
<organism evidence="13">
    <name type="scientific">marine metagenome</name>
    <dbReference type="NCBI Taxonomy" id="408172"/>
    <lineage>
        <taxon>unclassified sequences</taxon>
        <taxon>metagenomes</taxon>
        <taxon>ecological metagenomes</taxon>
    </lineage>
</organism>
<proteinExistence type="inferred from homology"/>
<evidence type="ECO:0000256" key="5">
    <source>
        <dbReference type="ARBA" id="ARBA00022692"/>
    </source>
</evidence>
<evidence type="ECO:0000256" key="12">
    <source>
        <dbReference type="SAM" id="Phobius"/>
    </source>
</evidence>
<evidence type="ECO:0000256" key="9">
    <source>
        <dbReference type="ARBA" id="ARBA00023065"/>
    </source>
</evidence>
<feature type="transmembrane region" description="Helical" evidence="12">
    <location>
        <begin position="266"/>
        <end position="287"/>
    </location>
</feature>
<gene>
    <name evidence="13" type="ORF">METZ01_LOCUS122580</name>
</gene>
<dbReference type="Gene3D" id="1.20.1730.10">
    <property type="entry name" value="Sodium/glucose cotransporter"/>
    <property type="match status" value="1"/>
</dbReference>
<dbReference type="PANTHER" id="PTHR48086:SF3">
    <property type="entry name" value="SODIUM_PROLINE SYMPORTER"/>
    <property type="match status" value="1"/>
</dbReference>
<keyword evidence="9" id="KW-0406">Ion transport</keyword>
<reference evidence="13" key="1">
    <citation type="submission" date="2018-05" db="EMBL/GenBank/DDBJ databases">
        <authorList>
            <person name="Lanie J.A."/>
            <person name="Ng W.-L."/>
            <person name="Kazmierczak K.M."/>
            <person name="Andrzejewski T.M."/>
            <person name="Davidsen T.M."/>
            <person name="Wayne K.J."/>
            <person name="Tettelin H."/>
            <person name="Glass J.I."/>
            <person name="Rusch D."/>
            <person name="Podicherti R."/>
            <person name="Tsui H.-C.T."/>
            <person name="Winkler M.E."/>
        </authorList>
    </citation>
    <scope>NUCLEOTIDE SEQUENCE</scope>
</reference>
<comment type="subcellular location">
    <subcellularLocation>
        <location evidence="1">Cell membrane</location>
        <topology evidence="1">Multi-pass membrane protein</topology>
    </subcellularLocation>
</comment>
<comment type="similarity">
    <text evidence="2">Belongs to the sodium:solute symporter (SSF) (TC 2.A.21) family.</text>
</comment>
<dbReference type="InterPro" id="IPR050277">
    <property type="entry name" value="Sodium:Solute_Symporter"/>
</dbReference>
<feature type="transmembrane region" description="Helical" evidence="12">
    <location>
        <begin position="76"/>
        <end position="94"/>
    </location>
</feature>
<accession>A0A381XY37</accession>
<keyword evidence="6" id="KW-0769">Symport</keyword>
<feature type="transmembrane region" description="Helical" evidence="12">
    <location>
        <begin position="124"/>
        <end position="149"/>
    </location>
</feature>
<dbReference type="PROSITE" id="PS50283">
    <property type="entry name" value="NA_SOLUT_SYMP_3"/>
    <property type="match status" value="1"/>
</dbReference>
<keyword evidence="8" id="KW-0915">Sodium</keyword>
<evidence type="ECO:0000256" key="10">
    <source>
        <dbReference type="ARBA" id="ARBA00023136"/>
    </source>
</evidence>
<sequence>MPDKILWFSIFLVLYVSYCIFWGIRGSKKTSNPNEFYLANRNISSWVFFFAATAATYAGLITLSQTGLIFHDGFQYIGTSFIAITIPLGSVLFFKRQWMLSRKYGYITPGEMYYDYYKSDAIRIISVIVTFFIAVPLLAALFGATGFLVNLFTEGNISRELSMWVISSVVLLYVVTGGFKATVSVGVVQSWLFVFSIIILGIIVYFFVGGFDIFNHALSKIASTSISTWGNTKGYGGGDFNSYFAVPGVIQWVAGLGKNDPIGGPWTAMMIFTFTISFMGIVLSPSFSMWSFSTKHPRVFSYYQVWGCAAAIGVLLFIFTTLQGVGANLLGANADINNNNLSISNLLPEISKSDHSLVIYHIISLMDKYAIWLTGALLLGLIAALQSTAAAFLMTSGSIITRDLYKAYIDKEMKWEKERMVARLCMLLIFLAALYLATFAKPAMILFSGIVIPIAFQFLIILLGLVWFPWITKGAAIMGIISGLIIVFLTETIGQQITGNRLPWGRWPLTIHSGMWGLLFNVFVCFSISAFSSLSKMDTYRSHRQKFHNFLGE</sequence>
<evidence type="ECO:0000256" key="11">
    <source>
        <dbReference type="ARBA" id="ARBA00023201"/>
    </source>
</evidence>
<evidence type="ECO:0000256" key="4">
    <source>
        <dbReference type="ARBA" id="ARBA00022475"/>
    </source>
</evidence>
<feature type="transmembrane region" description="Helical" evidence="12">
    <location>
        <begin position="45"/>
        <end position="70"/>
    </location>
</feature>
<feature type="transmembrane region" description="Helical" evidence="12">
    <location>
        <begin position="191"/>
        <end position="208"/>
    </location>
</feature>
<keyword evidence="3" id="KW-0813">Transport</keyword>
<feature type="transmembrane region" description="Helical" evidence="12">
    <location>
        <begin position="161"/>
        <end position="179"/>
    </location>
</feature>
<dbReference type="GO" id="GO:0006814">
    <property type="term" value="P:sodium ion transport"/>
    <property type="evidence" value="ECO:0007669"/>
    <property type="project" value="UniProtKB-KW"/>
</dbReference>
<feature type="transmembrane region" description="Helical" evidence="12">
    <location>
        <begin position="445"/>
        <end position="468"/>
    </location>
</feature>
<evidence type="ECO:0000256" key="7">
    <source>
        <dbReference type="ARBA" id="ARBA00022989"/>
    </source>
</evidence>
<evidence type="ECO:0000256" key="6">
    <source>
        <dbReference type="ARBA" id="ARBA00022847"/>
    </source>
</evidence>
<evidence type="ECO:0000256" key="8">
    <source>
        <dbReference type="ARBA" id="ARBA00023053"/>
    </source>
</evidence>